<dbReference type="EMBL" id="UGQC01000005">
    <property type="protein sequence ID" value="STZ74910.1"/>
    <property type="molecule type" value="Genomic_DNA"/>
</dbReference>
<reference evidence="1 2" key="1">
    <citation type="submission" date="2018-06" db="EMBL/GenBank/DDBJ databases">
        <authorList>
            <consortium name="Pathogen Informatics"/>
            <person name="Doyle S."/>
        </authorList>
    </citation>
    <scope>NUCLEOTIDE SEQUENCE [LARGE SCALE GENOMIC DNA]</scope>
    <source>
        <strain evidence="1 2">NCTC7911</strain>
    </source>
</reference>
<name>A0A378UCI1_MORLA</name>
<dbReference type="Proteomes" id="UP000254107">
    <property type="component" value="Unassembled WGS sequence"/>
</dbReference>
<protein>
    <submittedName>
        <fullName evidence="1">Uncharacterized protein</fullName>
    </submittedName>
</protein>
<dbReference type="AlphaFoldDB" id="A0A378UCI1"/>
<gene>
    <name evidence="1" type="ORF">NCTC7911_03091</name>
</gene>
<proteinExistence type="predicted"/>
<keyword evidence="2" id="KW-1185">Reference proteome</keyword>
<sequence length="120" mass="14192">MPQQKLTKEMIRHIIALRHDEKTNWTYPKIRQFLLERYEVKVTTESIRKSYLKYKDDDFFEKSDVNDNAINNIGVEQKKPITPFVKKQSVNIPPKVYKSGLDETAYELSDSDILNHFKGD</sequence>
<accession>A0A378UCI1</accession>
<evidence type="ECO:0000313" key="1">
    <source>
        <dbReference type="EMBL" id="STZ74910.1"/>
    </source>
</evidence>
<evidence type="ECO:0000313" key="2">
    <source>
        <dbReference type="Proteomes" id="UP000254107"/>
    </source>
</evidence>
<organism evidence="1 2">
    <name type="scientific">Moraxella lacunata</name>
    <dbReference type="NCBI Taxonomy" id="477"/>
    <lineage>
        <taxon>Bacteria</taxon>
        <taxon>Pseudomonadati</taxon>
        <taxon>Pseudomonadota</taxon>
        <taxon>Gammaproteobacteria</taxon>
        <taxon>Moraxellales</taxon>
        <taxon>Moraxellaceae</taxon>
        <taxon>Moraxella</taxon>
    </lineage>
</organism>
<dbReference type="RefSeq" id="WP_115248462.1">
    <property type="nucleotide sequence ID" value="NZ_UGQC01000005.1"/>
</dbReference>
<dbReference type="GeneID" id="302271549"/>